<feature type="coiled-coil region" evidence="1">
    <location>
        <begin position="208"/>
        <end position="235"/>
    </location>
</feature>
<sequence length="1443" mass="156969">MMFLLVYLWAVLDVIVSAFELRRGAPSQRGAALTGAAGLRRNAFHVCSSPFDEAELDAMNPPAPPPPPREPAQYVRDDALSKYRFANFDATDQGVRHIAALPYAEVRHQDKGALIPYRSVEEVVACYSNKLTTLLSNFREWTAAFNPRRDDLVDLSLYNPLSSGSYYAVVFYCAWQSESQALKRAVHQLAGRYSFERDPPVVHGPKPRERLEDLLAKLDEVKRRHEELVAEARAKGLPDPPRPPLEEREKVTMTMRSVNAAETCSILERMHGRYNYRWWMPHVGTLKFNKVFCRAYNELYNTSYKMVRSDRSRLKYKLSDTGRRPVESAAPHEGAAHSRQHGPLTRINFILVRLANSVMLSNSRRGLQRMRSAAHGHEKEMHFNEIVMRLLIDSGILYKDMPAIRLFKCVNPVESVPPVFARKSVKALPFAPSTPFYRPDPFDIAARTLYGLPPLRKCSHLSVASDFAYVGGIAGLADLPDPPALERLVEGGEDAQPGDFRRLLVFNAAGDTAESAGVSPADVDRLEPFLATLELMYKLNLRQIIDARPVPVVYGLGRRELREPGQVEHGEDAPVVAALQRRGAERRHDGQLAHVSQQQVLEHAEDDELVLAPERLRQAVVRELGDGQQQVAHGVLALEERAGGRLGRVADAQGAVVRAVELLPHQVEGVAENAHRVVGEELGARVEAVDEPAGVGGREDVLAEQRLDDELELLGVALERVARQREHLAGQRVLEGALRLAREEAGENLAVQLDEPQEVREGLAAEDEQRLPEDEHEVVPEPEPGVLRGALRIGRLGGLCGLSGVGGLARIGHLDVRELLLGEEVGGHRLERRLADEVVDEPDDALVPQLVLLSGELAEVQQVQEELVLLRLAAQRVLEVRRGGEHGGPDAVLERLRGEDEQPVHVDEPRYLVEETLVEVDGRRVARFEHDAEEQLVLLTNLLLYNVLTFWDLRLLDLHAELLGLEAAAARLRCRGRLAHLAKLDAEPVGAGSEQVGDHGRLQAPDVLRELRVETQEDRLDARLHAAHVLHHQHGEHGEAPAVDGGEHEVEEHLHDGVLGVLVVEGDQEELVGAEAGVLLEGLDGVEHVLLEEPPVVDGDLVDPRAVRGEGEGQEGHWLEGRELVRFGVQEALEDLLGDGGHLLGDERLLGDLEDVLRHTLALVEAVGGGVGPLVLQERLETADAALEPLAEVVYLLLVLAELVAAEPGKAGHDDVHEVVCGNGGVGGLLLGSENRLLELLGQVEERGDDLEDLTGGDARAVGADQEAQSVDGGDAVASGDAEAQVVQHALHDLLSQVGVFFGSKDAQHAGVGGGLDREGLHRSLEGGDGGFAGVVDICNDLHQRQDVLLCGVELVQHGDDLCVPALGAGDLGVPVVIRGARGAVEVAETHVATSYIAAVGVPPTEVPSLAVERLVQTPVLGPVGPIAPVPLPTAFAGAVAIS</sequence>
<feature type="signal peptide" evidence="3">
    <location>
        <begin position="1"/>
        <end position="18"/>
    </location>
</feature>
<dbReference type="GeneID" id="94195405"/>
<accession>A0AAV4LV48</accession>
<evidence type="ECO:0000313" key="4">
    <source>
        <dbReference type="EMBL" id="GIX63924.1"/>
    </source>
</evidence>
<reference evidence="4 5" key="1">
    <citation type="submission" date="2021-06" db="EMBL/GenBank/DDBJ databases">
        <title>Genome sequence of Babesia caballi.</title>
        <authorList>
            <person name="Yamagishi J."/>
            <person name="Kidaka T."/>
            <person name="Ochi A."/>
        </authorList>
    </citation>
    <scope>NUCLEOTIDE SEQUENCE [LARGE SCALE GENOMIC DNA]</scope>
    <source>
        <strain evidence="4">USDA-D6B2</strain>
    </source>
</reference>
<evidence type="ECO:0000313" key="5">
    <source>
        <dbReference type="Proteomes" id="UP001497744"/>
    </source>
</evidence>
<name>A0AAV4LV48_BABCB</name>
<evidence type="ECO:0000256" key="3">
    <source>
        <dbReference type="SAM" id="SignalP"/>
    </source>
</evidence>
<gene>
    <name evidence="4" type="ORF">BcabD6B2_33590</name>
</gene>
<feature type="chain" id="PRO_5043954951" evidence="3">
    <location>
        <begin position="19"/>
        <end position="1443"/>
    </location>
</feature>
<evidence type="ECO:0000256" key="1">
    <source>
        <dbReference type="SAM" id="Coils"/>
    </source>
</evidence>
<feature type="region of interest" description="Disordered" evidence="2">
    <location>
        <begin position="318"/>
        <end position="339"/>
    </location>
</feature>
<dbReference type="RefSeq" id="XP_067715993.1">
    <property type="nucleotide sequence ID" value="XM_067859892.1"/>
</dbReference>
<comment type="caution">
    <text evidence="4">The sequence shown here is derived from an EMBL/GenBank/DDBJ whole genome shotgun (WGS) entry which is preliminary data.</text>
</comment>
<proteinExistence type="predicted"/>
<organism evidence="4 5">
    <name type="scientific">Babesia caballi</name>
    <dbReference type="NCBI Taxonomy" id="5871"/>
    <lineage>
        <taxon>Eukaryota</taxon>
        <taxon>Sar</taxon>
        <taxon>Alveolata</taxon>
        <taxon>Apicomplexa</taxon>
        <taxon>Aconoidasida</taxon>
        <taxon>Piroplasmida</taxon>
        <taxon>Babesiidae</taxon>
        <taxon>Babesia</taxon>
    </lineage>
</organism>
<keyword evidence="1" id="KW-0175">Coiled coil</keyword>
<dbReference type="Proteomes" id="UP001497744">
    <property type="component" value="Unassembled WGS sequence"/>
</dbReference>
<evidence type="ECO:0000256" key="2">
    <source>
        <dbReference type="SAM" id="MobiDB-lite"/>
    </source>
</evidence>
<dbReference type="EMBL" id="BPLF01000003">
    <property type="protein sequence ID" value="GIX63924.1"/>
    <property type="molecule type" value="Genomic_DNA"/>
</dbReference>
<keyword evidence="3" id="KW-0732">Signal</keyword>
<keyword evidence="5" id="KW-1185">Reference proteome</keyword>
<protein>
    <submittedName>
        <fullName evidence="4">Membrane protein, putative</fullName>
    </submittedName>
</protein>